<dbReference type="RefSeq" id="WP_386403815.1">
    <property type="nucleotide sequence ID" value="NZ_JBHSPT010000083.1"/>
</dbReference>
<dbReference type="EMBL" id="JBHSPT010000083">
    <property type="protein sequence ID" value="MFC6059481.1"/>
    <property type="molecule type" value="Genomic_DNA"/>
</dbReference>
<dbReference type="Proteomes" id="UP001596242">
    <property type="component" value="Unassembled WGS sequence"/>
</dbReference>
<name>A0ABW1M6K4_9ACTN</name>
<proteinExistence type="predicted"/>
<comment type="caution">
    <text evidence="1">The sequence shown here is derived from an EMBL/GenBank/DDBJ whole genome shotgun (WGS) entry which is preliminary data.</text>
</comment>
<organism evidence="1 2">
    <name type="scientific">Streptomyces pratens</name>
    <dbReference type="NCBI Taxonomy" id="887456"/>
    <lineage>
        <taxon>Bacteria</taxon>
        <taxon>Bacillati</taxon>
        <taxon>Actinomycetota</taxon>
        <taxon>Actinomycetes</taxon>
        <taxon>Kitasatosporales</taxon>
        <taxon>Streptomycetaceae</taxon>
        <taxon>Streptomyces</taxon>
    </lineage>
</organism>
<evidence type="ECO:0008006" key="3">
    <source>
        <dbReference type="Google" id="ProtNLM"/>
    </source>
</evidence>
<reference evidence="2" key="1">
    <citation type="journal article" date="2019" name="Int. J. Syst. Evol. Microbiol.">
        <title>The Global Catalogue of Microorganisms (GCM) 10K type strain sequencing project: providing services to taxonomists for standard genome sequencing and annotation.</title>
        <authorList>
            <consortium name="The Broad Institute Genomics Platform"/>
            <consortium name="The Broad Institute Genome Sequencing Center for Infectious Disease"/>
            <person name="Wu L."/>
            <person name="Ma J."/>
        </authorList>
    </citation>
    <scope>NUCLEOTIDE SEQUENCE [LARGE SCALE GENOMIC DNA]</scope>
    <source>
        <strain evidence="2">JCM 12763</strain>
    </source>
</reference>
<sequence>MLAQLDELIAEYREMISTRTEGVLASDRAKLLVSRLEAAIDRLAPPGSSYVRQLDVYREQKRTSLKIREVFSIALGLHHDLASGWVETVVEMVHADTHSDYLDMAETLLQSGYKDAAAVITGTSLEVHVRTLCVKYGVDTELASGAPKKADVMNADLKKADVYDGLRQKQITAWMDLRNKAAHGDYQSYDEHQVRMFIDGVRDFMLKCSA</sequence>
<evidence type="ECO:0000313" key="2">
    <source>
        <dbReference type="Proteomes" id="UP001596242"/>
    </source>
</evidence>
<gene>
    <name evidence="1" type="ORF">ACFP50_29965</name>
</gene>
<accession>A0ABW1M6K4</accession>
<protein>
    <recommendedName>
        <fullName evidence="3">DUF4145 domain-containing protein</fullName>
    </recommendedName>
</protein>
<keyword evidence="2" id="KW-1185">Reference proteome</keyword>
<evidence type="ECO:0000313" key="1">
    <source>
        <dbReference type="EMBL" id="MFC6059481.1"/>
    </source>
</evidence>